<keyword evidence="2" id="KW-0547">Nucleotide-binding</keyword>
<dbReference type="GO" id="GO:0004672">
    <property type="term" value="F:protein kinase activity"/>
    <property type="evidence" value="ECO:0007669"/>
    <property type="project" value="InterPro"/>
</dbReference>
<feature type="compositionally biased region" description="Basic and acidic residues" evidence="8">
    <location>
        <begin position="1"/>
        <end position="11"/>
    </location>
</feature>
<evidence type="ECO:0000256" key="7">
    <source>
        <dbReference type="SAM" id="Coils"/>
    </source>
</evidence>
<dbReference type="SMART" id="SM00220">
    <property type="entry name" value="S_TKc"/>
    <property type="match status" value="1"/>
</dbReference>
<accession>A0A7S4MVH2</accession>
<protein>
    <recommendedName>
        <fullName evidence="9">Protein kinase domain-containing protein</fullName>
    </recommendedName>
</protein>
<dbReference type="SUPFAM" id="SSF56112">
    <property type="entry name" value="Protein kinase-like (PK-like)"/>
    <property type="match status" value="1"/>
</dbReference>
<dbReference type="Pfam" id="PF00069">
    <property type="entry name" value="Pkinase"/>
    <property type="match status" value="1"/>
</dbReference>
<dbReference type="PROSITE" id="PS50011">
    <property type="entry name" value="PROTEIN_KINASE_DOM"/>
    <property type="match status" value="1"/>
</dbReference>
<evidence type="ECO:0000259" key="9">
    <source>
        <dbReference type="PROSITE" id="PS50011"/>
    </source>
</evidence>
<evidence type="ECO:0000256" key="3">
    <source>
        <dbReference type="ARBA" id="ARBA00022777"/>
    </source>
</evidence>
<feature type="compositionally biased region" description="Low complexity" evidence="8">
    <location>
        <begin position="78"/>
        <end position="92"/>
    </location>
</feature>
<evidence type="ECO:0000256" key="4">
    <source>
        <dbReference type="ARBA" id="ARBA00022840"/>
    </source>
</evidence>
<name>A0A7S4MVH2_9STRA</name>
<gene>
    <name evidence="10" type="ORF">OAUR00152_LOCUS17751</name>
</gene>
<feature type="coiled-coil region" evidence="7">
    <location>
        <begin position="439"/>
        <end position="466"/>
    </location>
</feature>
<evidence type="ECO:0000256" key="5">
    <source>
        <dbReference type="ARBA" id="ARBA00023193"/>
    </source>
</evidence>
<dbReference type="GO" id="GO:0005524">
    <property type="term" value="F:ATP binding"/>
    <property type="evidence" value="ECO:0007669"/>
    <property type="project" value="UniProtKB-KW"/>
</dbReference>
<dbReference type="PROSITE" id="PS00108">
    <property type="entry name" value="PROTEIN_KINASE_ST"/>
    <property type="match status" value="1"/>
</dbReference>
<feature type="region of interest" description="Disordered" evidence="8">
    <location>
        <begin position="474"/>
        <end position="495"/>
    </location>
</feature>
<evidence type="ECO:0000256" key="8">
    <source>
        <dbReference type="SAM" id="MobiDB-lite"/>
    </source>
</evidence>
<feature type="domain" description="Protein kinase" evidence="9">
    <location>
        <begin position="143"/>
        <end position="426"/>
    </location>
</feature>
<dbReference type="GO" id="GO:0005737">
    <property type="term" value="C:cytoplasm"/>
    <property type="evidence" value="ECO:0007669"/>
    <property type="project" value="TreeGrafter"/>
</dbReference>
<dbReference type="Gene3D" id="1.10.510.10">
    <property type="entry name" value="Transferase(Phosphotransferase) domain 1"/>
    <property type="match status" value="1"/>
</dbReference>
<dbReference type="AlphaFoldDB" id="A0A7S4MVH2"/>
<comment type="similarity">
    <text evidence="6">Belongs to the protein kinase superfamily. Ser/Thr protein kinase family. GCN2 subfamily.</text>
</comment>
<dbReference type="InterPro" id="IPR008271">
    <property type="entry name" value="Ser/Thr_kinase_AS"/>
</dbReference>
<reference evidence="10" key="1">
    <citation type="submission" date="2021-01" db="EMBL/GenBank/DDBJ databases">
        <authorList>
            <person name="Corre E."/>
            <person name="Pelletier E."/>
            <person name="Niang G."/>
            <person name="Scheremetjew M."/>
            <person name="Finn R."/>
            <person name="Kale V."/>
            <person name="Holt S."/>
            <person name="Cochrane G."/>
            <person name="Meng A."/>
            <person name="Brown T."/>
            <person name="Cohen L."/>
        </authorList>
    </citation>
    <scope>NUCLEOTIDE SEQUENCE</scope>
    <source>
        <strain evidence="10">Isolate 1302-5</strain>
    </source>
</reference>
<dbReference type="InterPro" id="IPR050339">
    <property type="entry name" value="CC_SR_Kinase"/>
</dbReference>
<dbReference type="InterPro" id="IPR011009">
    <property type="entry name" value="Kinase-like_dom_sf"/>
</dbReference>
<dbReference type="PANTHER" id="PTHR11042">
    <property type="entry name" value="EUKARYOTIC TRANSLATION INITIATION FACTOR 2-ALPHA KINASE EIF2-ALPHA KINASE -RELATED"/>
    <property type="match status" value="1"/>
</dbReference>
<keyword evidence="7" id="KW-0175">Coiled coil</keyword>
<evidence type="ECO:0000256" key="2">
    <source>
        <dbReference type="ARBA" id="ARBA00022741"/>
    </source>
</evidence>
<keyword evidence="1" id="KW-0808">Transferase</keyword>
<dbReference type="GO" id="GO:0005634">
    <property type="term" value="C:nucleus"/>
    <property type="evidence" value="ECO:0007669"/>
    <property type="project" value="TreeGrafter"/>
</dbReference>
<keyword evidence="5" id="KW-0652">Protein synthesis inhibitor</keyword>
<dbReference type="EMBL" id="HBKQ01026209">
    <property type="protein sequence ID" value="CAE2244035.1"/>
    <property type="molecule type" value="Transcribed_RNA"/>
</dbReference>
<feature type="region of interest" description="Disordered" evidence="8">
    <location>
        <begin position="1"/>
        <end position="92"/>
    </location>
</feature>
<keyword evidence="4" id="KW-0067">ATP-binding</keyword>
<proteinExistence type="inferred from homology"/>
<organism evidence="10">
    <name type="scientific">Odontella aurita</name>
    <dbReference type="NCBI Taxonomy" id="265563"/>
    <lineage>
        <taxon>Eukaryota</taxon>
        <taxon>Sar</taxon>
        <taxon>Stramenopiles</taxon>
        <taxon>Ochrophyta</taxon>
        <taxon>Bacillariophyta</taxon>
        <taxon>Mediophyceae</taxon>
        <taxon>Biddulphiophycidae</taxon>
        <taxon>Eupodiscales</taxon>
        <taxon>Odontellaceae</taxon>
        <taxon>Odontella</taxon>
    </lineage>
</organism>
<evidence type="ECO:0000256" key="6">
    <source>
        <dbReference type="ARBA" id="ARBA00037982"/>
    </source>
</evidence>
<evidence type="ECO:0000256" key="1">
    <source>
        <dbReference type="ARBA" id="ARBA00022679"/>
    </source>
</evidence>
<evidence type="ECO:0000313" key="10">
    <source>
        <dbReference type="EMBL" id="CAE2244035.1"/>
    </source>
</evidence>
<sequence>MAAPGGREEAAGRTSKKGGAGERAKSSRYRARVPPAGSAPGRNCWRVSSAPLPSSSPRGTAGGEGAGASSTRARRRSASPCATRTSSSAISTSWSIPPGRCRIWRSLRRRWPNAVIGAYRRTAAPSNCYVRRRTNGALYSFRTVITSRRGRGSTAAAAAAAAHPHPVCNLCHSPYKDWEVSFEHWGLIDAVLQPLDLCTDCYRKSVPPSVDASSISIREKRVLDEYLFILMEYCEMTLSEAAAECRRRRTAEEEEEEDDDDRCDARLWSLFGQCVRGLAHLHSRGVVHRDIKPTNIFVLDGVAKIGDMGLATYSEGGGGGGGDSSSSSDVGTYLYMAPETKGGSYSDKSDVFALGVVLVETFSDFSTGMERAVVLEKFRADGTLPSDWEARRPVQADLARRMAAADPSARPSSGQILGELLREGLLGEQPDPAALVDAVTDLHEQLKTMQLKLQRIGEENSELRQLLDERGISHGHVGHINGSNSVGSKQRIKGC</sequence>
<dbReference type="GO" id="GO:0017148">
    <property type="term" value="P:negative regulation of translation"/>
    <property type="evidence" value="ECO:0007669"/>
    <property type="project" value="UniProtKB-KW"/>
</dbReference>
<dbReference type="InterPro" id="IPR000719">
    <property type="entry name" value="Prot_kinase_dom"/>
</dbReference>
<keyword evidence="3" id="KW-0418">Kinase</keyword>